<reference evidence="1" key="1">
    <citation type="submission" date="2020-10" db="EMBL/GenBank/DDBJ databases">
        <authorList>
            <person name="Gilroy R."/>
        </authorList>
    </citation>
    <scope>NUCLEOTIDE SEQUENCE</scope>
    <source>
        <strain evidence="1">7293</strain>
    </source>
</reference>
<protein>
    <submittedName>
        <fullName evidence="1">Uncharacterized protein</fullName>
    </submittedName>
</protein>
<dbReference type="EMBL" id="JADIMT010000080">
    <property type="protein sequence ID" value="MBO8436727.1"/>
    <property type="molecule type" value="Genomic_DNA"/>
</dbReference>
<name>A0A9D9DZH8_9SPIO</name>
<dbReference type="Proteomes" id="UP000823615">
    <property type="component" value="Unassembled WGS sequence"/>
</dbReference>
<evidence type="ECO:0000313" key="2">
    <source>
        <dbReference type="Proteomes" id="UP000823615"/>
    </source>
</evidence>
<comment type="caution">
    <text evidence="1">The sequence shown here is derived from an EMBL/GenBank/DDBJ whole genome shotgun (WGS) entry which is preliminary data.</text>
</comment>
<evidence type="ECO:0000313" key="1">
    <source>
        <dbReference type="EMBL" id="MBO8436727.1"/>
    </source>
</evidence>
<accession>A0A9D9DZH8</accession>
<proteinExistence type="predicted"/>
<reference evidence="1" key="2">
    <citation type="journal article" date="2021" name="PeerJ">
        <title>Extensive microbial diversity within the chicken gut microbiome revealed by metagenomics and culture.</title>
        <authorList>
            <person name="Gilroy R."/>
            <person name="Ravi A."/>
            <person name="Getino M."/>
            <person name="Pursley I."/>
            <person name="Horton D.L."/>
            <person name="Alikhan N.F."/>
            <person name="Baker D."/>
            <person name="Gharbi K."/>
            <person name="Hall N."/>
            <person name="Watson M."/>
            <person name="Adriaenssens E.M."/>
            <person name="Foster-Nyarko E."/>
            <person name="Jarju S."/>
            <person name="Secka A."/>
            <person name="Antonio M."/>
            <person name="Oren A."/>
            <person name="Chaudhuri R.R."/>
            <person name="La Ragione R."/>
            <person name="Hildebrand F."/>
            <person name="Pallen M.J."/>
        </authorList>
    </citation>
    <scope>NUCLEOTIDE SEQUENCE</scope>
    <source>
        <strain evidence="1">7293</strain>
    </source>
</reference>
<gene>
    <name evidence="1" type="ORF">IAA97_07090</name>
</gene>
<dbReference type="AlphaFoldDB" id="A0A9D9DZH8"/>
<organism evidence="1 2">
    <name type="scientific">Candidatus Ornithospirochaeta stercoripullorum</name>
    <dbReference type="NCBI Taxonomy" id="2840899"/>
    <lineage>
        <taxon>Bacteria</taxon>
        <taxon>Pseudomonadati</taxon>
        <taxon>Spirochaetota</taxon>
        <taxon>Spirochaetia</taxon>
        <taxon>Spirochaetales</taxon>
        <taxon>Spirochaetaceae</taxon>
        <taxon>Spirochaetaceae incertae sedis</taxon>
        <taxon>Candidatus Ornithospirochaeta</taxon>
    </lineage>
</organism>
<sequence>MNRYRKLNILLLLFIVFSLYAVPQPDVSREIVLQGSYGEVMSISVEPIAAQTQAYRFGMPFDIQDISVQSSAALGRPIAHWSFLSNSSTPFSINVNAEKLTYDGSIETAVPLDYCLTFNYNVSYSIDAEELSYSSSFTHSTDDNPKSYAITYVNGEGKPVNSSDIDLSQLRGSVDGTIFFKFLENQGDKTSEEIISNDDLTPPGNYFARVTLTLEVNE</sequence>